<name>A0A7S2BP98_9STRA</name>
<evidence type="ECO:0000256" key="1">
    <source>
        <dbReference type="SAM" id="MobiDB-lite"/>
    </source>
</evidence>
<protein>
    <recommendedName>
        <fullName evidence="2">FHA domain-containing protein</fullName>
    </recommendedName>
</protein>
<feature type="region of interest" description="Disordered" evidence="1">
    <location>
        <begin position="262"/>
        <end position="289"/>
    </location>
</feature>
<dbReference type="CDD" id="cd00060">
    <property type="entry name" value="FHA"/>
    <property type="match status" value="1"/>
</dbReference>
<dbReference type="InterPro" id="IPR008984">
    <property type="entry name" value="SMAD_FHA_dom_sf"/>
</dbReference>
<sequence>MGNAGGKGVPPPSHGNPKDLNDVTAEIADMYTTSFDSDSAAKFLYSDEYDNNTDNYEMPNQSFTVGRATNNDLVISRYSSISRKQVQMAVEPGKCQMEVLGSAKTQLFANRTLSPLSSGDSISLKGSGLVRCGDQLILGYVTPIKCEHLLVEIVDGVSYEGGNTMWTTGAKCAQFGVGRKAKNEITLPKNSISGNHLEFERITKGDLKGWWTVADVSSGGTRLCRRWNMVKRVKYLVVPGMTLSMGDNDEEITFLISALSMDGKGGQRTEPTDELPEDPTAVEAYDDDE</sequence>
<feature type="domain" description="FHA" evidence="2">
    <location>
        <begin position="175"/>
        <end position="223"/>
    </location>
</feature>
<feature type="region of interest" description="Disordered" evidence="1">
    <location>
        <begin position="1"/>
        <end position="21"/>
    </location>
</feature>
<dbReference type="SUPFAM" id="SSF49879">
    <property type="entry name" value="SMAD/FHA domain"/>
    <property type="match status" value="2"/>
</dbReference>
<accession>A0A7S2BP98</accession>
<dbReference type="EMBL" id="HBGT01009923">
    <property type="protein sequence ID" value="CAD9402790.1"/>
    <property type="molecule type" value="Transcribed_RNA"/>
</dbReference>
<organism evidence="3">
    <name type="scientific">Florenciella parvula</name>
    <dbReference type="NCBI Taxonomy" id="236787"/>
    <lineage>
        <taxon>Eukaryota</taxon>
        <taxon>Sar</taxon>
        <taxon>Stramenopiles</taxon>
        <taxon>Ochrophyta</taxon>
        <taxon>Dictyochophyceae</taxon>
        <taxon>Florenciellales</taxon>
        <taxon>Florenciella</taxon>
    </lineage>
</organism>
<dbReference type="Gene3D" id="2.60.200.20">
    <property type="match status" value="2"/>
</dbReference>
<reference evidence="3" key="1">
    <citation type="submission" date="2021-01" db="EMBL/GenBank/DDBJ databases">
        <authorList>
            <person name="Corre E."/>
            <person name="Pelletier E."/>
            <person name="Niang G."/>
            <person name="Scheremetjew M."/>
            <person name="Finn R."/>
            <person name="Kale V."/>
            <person name="Holt S."/>
            <person name="Cochrane G."/>
            <person name="Meng A."/>
            <person name="Brown T."/>
            <person name="Cohen L."/>
        </authorList>
    </citation>
    <scope>NUCLEOTIDE SEQUENCE</scope>
    <source>
        <strain evidence="3">RCC1693</strain>
    </source>
</reference>
<proteinExistence type="predicted"/>
<dbReference type="InterPro" id="IPR000253">
    <property type="entry name" value="FHA_dom"/>
</dbReference>
<evidence type="ECO:0000313" key="3">
    <source>
        <dbReference type="EMBL" id="CAD9402790.1"/>
    </source>
</evidence>
<dbReference type="AlphaFoldDB" id="A0A7S2BP98"/>
<dbReference type="PROSITE" id="PS50006">
    <property type="entry name" value="FHA_DOMAIN"/>
    <property type="match status" value="1"/>
</dbReference>
<evidence type="ECO:0000259" key="2">
    <source>
        <dbReference type="PROSITE" id="PS50006"/>
    </source>
</evidence>
<gene>
    <name evidence="3" type="ORF">FPAR1323_LOCUS5388</name>
</gene>